<organism evidence="1 2">
    <name type="scientific">Gryllotalpicola kribbensis</name>
    <dbReference type="NCBI Taxonomy" id="993084"/>
    <lineage>
        <taxon>Bacteria</taxon>
        <taxon>Bacillati</taxon>
        <taxon>Actinomycetota</taxon>
        <taxon>Actinomycetes</taxon>
        <taxon>Micrococcales</taxon>
        <taxon>Microbacteriaceae</taxon>
        <taxon>Gryllotalpicola</taxon>
    </lineage>
</organism>
<sequence length="335" mass="37906">MRVNSRVLTPSAPPLDRIIDGRSSLNGTAESRALSRRVARGETERLRHGLFRDALPPVTQLPWEHRPAELRRRYLEKAAAVALTRRSTVVFSHRTALAILGLPFLPPWPDEVDILEERDSPRRSKRGIRVHFGDLDADDLMPWGEFWVTRPERTLADIARSLMPVFAVPALDAGLVELSRDGIRAILEREPNVKNTQRALAALDFADPRSESPGESGSRVLMHLFGAPPPELQTRHPSPIRGRRYFRTDFEWPELKKIGEFDGREKFLKDELLGGKSPGQAVYEEKLREDARRREGNDVGRWGMHAVRRPADLRTALGALGIPMTRGNRALSVLW</sequence>
<evidence type="ECO:0000313" key="2">
    <source>
        <dbReference type="Proteomes" id="UP001500213"/>
    </source>
</evidence>
<comment type="caution">
    <text evidence="1">The sequence shown here is derived from an EMBL/GenBank/DDBJ whole genome shotgun (WGS) entry which is preliminary data.</text>
</comment>
<proteinExistence type="predicted"/>
<keyword evidence="2" id="KW-1185">Reference proteome</keyword>
<gene>
    <name evidence="1" type="ORF">GCM10022288_08740</name>
</gene>
<reference evidence="2" key="1">
    <citation type="journal article" date="2019" name="Int. J. Syst. Evol. Microbiol.">
        <title>The Global Catalogue of Microorganisms (GCM) 10K type strain sequencing project: providing services to taxonomists for standard genome sequencing and annotation.</title>
        <authorList>
            <consortium name="The Broad Institute Genomics Platform"/>
            <consortium name="The Broad Institute Genome Sequencing Center for Infectious Disease"/>
            <person name="Wu L."/>
            <person name="Ma J."/>
        </authorList>
    </citation>
    <scope>NUCLEOTIDE SEQUENCE [LARGE SCALE GENOMIC DNA]</scope>
    <source>
        <strain evidence="2">JCM 17593</strain>
    </source>
</reference>
<dbReference type="Proteomes" id="UP001500213">
    <property type="component" value="Unassembled WGS sequence"/>
</dbReference>
<evidence type="ECO:0000313" key="1">
    <source>
        <dbReference type="EMBL" id="GAA4185918.1"/>
    </source>
</evidence>
<name>A0ABP8ALE3_9MICO</name>
<accession>A0ABP8ALE3</accession>
<dbReference type="EMBL" id="BAABBX010000005">
    <property type="protein sequence ID" value="GAA4185918.1"/>
    <property type="molecule type" value="Genomic_DNA"/>
</dbReference>
<protein>
    <recommendedName>
        <fullName evidence="3">AbiEi antitoxin C-terminal domain-containing protein</fullName>
    </recommendedName>
</protein>
<evidence type="ECO:0008006" key="3">
    <source>
        <dbReference type="Google" id="ProtNLM"/>
    </source>
</evidence>